<dbReference type="CDD" id="cd12148">
    <property type="entry name" value="fungal_TF_MHR"/>
    <property type="match status" value="1"/>
</dbReference>
<feature type="compositionally biased region" description="Polar residues" evidence="1">
    <location>
        <begin position="785"/>
        <end position="800"/>
    </location>
</feature>
<feature type="compositionally biased region" description="Low complexity" evidence="1">
    <location>
        <begin position="959"/>
        <end position="979"/>
    </location>
</feature>
<sequence>MSSATAKAPDINVLWNNQREAELKIDSLAIRVDEIQEAFMPRKISVPPLVLTSSGSGAARTYQLDTIAALWISTLGISPNRIESISTPSPPATPFTTRLLEPEETSSLHSYFFVHGPSDAIGSRRKAVITHQLIQFMPSSLSRESLLSSLKSTLYLHPVCFFHYEIEQRIRILDHDSHSFATQITNIPVSLFAVAAASMTLGSLAYQVERKTWKMPSEIPDNERDITTLFDMARLAISLSGESMEECFDAILASLILVVFLLHAYELDGYKTVVSGIASVGFQRQLGQLLDTIRRKSEYCGLLREPPNKDQSSSLWQREQRRMLAAAVAFYDFHVSDLIGNKITLDAASYTTETPTPLEDRTFKPSCTAVPPPASASINHSTLFAAHRARLLKTLLQARVEVMHVRDREREQMLAAAESASQNGDDQGISKHPALPRSAGDTLEQWDSRLHQQQENLPHSIAFDSSSEYATEVNTVFSTEQRSQVPLTESNVTLGMGYSIAQQAELAALVAYHQMKLAALLLENAVIHKPRGSPPSANGTVAAVRTLDAAQSLLHVIQVQRHVLKKKMPLSLSNFVYGKRIFDAGVIFGVLCTIPSSRRFEQRAVMAAAQGLIQSIELLKDLESWLRTKEEIQDASTSTEITSPLRILEALSDRAGIQMNDGVVESVTPKRKRTAFDLEEDQAVYDGLILPYVVGGVWVVGKPSTLDAWTISKPEPSPRAPAVSLPAPVSLPVPVSPTDVQQDEHREKRVRLDGIVTHPPAPLALTDIGVARPEASSALKVPDAGTSNGARPVSATTGSKPTFGVRSRVKELLRRPKRKPSMPNVQPKTESPMDSADDDYTDRFAFSLPDKSADYQQYPAQGAGQPQNNLGLSLSQADDMSMDGRSVIQGSTTNNPVEQLTPVEVSMTSDARSQASYAPGYPSKAWGEMDDASSYSGQPSKSTGYHPSNLMISQPENASSYHHQPPAPQPQSSQHHPYQMAQTTHGQSYIPQHPQLAMHHDYQSQSRHQTAVPMHGMMQYPQGYSGYSGSVVDNGARHPPQLITDGTRSQHGSQPSSAVTMGDPSMMYSGVSMQSLTPSTMYPPPPQEGYPPAWNPSEHYYNRY</sequence>
<feature type="region of interest" description="Disordered" evidence="1">
    <location>
        <begin position="1043"/>
        <end position="1063"/>
    </location>
</feature>
<proteinExistence type="predicted"/>
<feature type="region of interest" description="Disordered" evidence="1">
    <location>
        <begin position="856"/>
        <end position="875"/>
    </location>
</feature>
<evidence type="ECO:0008006" key="4">
    <source>
        <dbReference type="Google" id="ProtNLM"/>
    </source>
</evidence>
<dbReference type="OrthoDB" id="3204394at2759"/>
<dbReference type="EMBL" id="CAFZ01000012">
    <property type="protein sequence ID" value="CCA67341.1"/>
    <property type="molecule type" value="Genomic_DNA"/>
</dbReference>
<feature type="region of interest" description="Disordered" evidence="1">
    <location>
        <begin position="777"/>
        <end position="842"/>
    </location>
</feature>
<dbReference type="AlphaFoldDB" id="G4T7Q6"/>
<keyword evidence="3" id="KW-1185">Reference proteome</keyword>
<comment type="caution">
    <text evidence="2">The sequence shown here is derived from an EMBL/GenBank/DDBJ whole genome shotgun (WGS) entry which is preliminary data.</text>
</comment>
<evidence type="ECO:0000313" key="2">
    <source>
        <dbReference type="EMBL" id="CCA67341.1"/>
    </source>
</evidence>
<feature type="region of interest" description="Disordered" evidence="1">
    <location>
        <begin position="413"/>
        <end position="441"/>
    </location>
</feature>
<dbReference type="HOGENOM" id="CLU_295620_0_0_1"/>
<protein>
    <recommendedName>
        <fullName evidence="4">Transcription factor domain-containing protein</fullName>
    </recommendedName>
</protein>
<accession>G4T7Q6</accession>
<dbReference type="Proteomes" id="UP000007148">
    <property type="component" value="Unassembled WGS sequence"/>
</dbReference>
<dbReference type="InParanoid" id="G4T7Q6"/>
<feature type="compositionally biased region" description="Low complexity" evidence="1">
    <location>
        <begin position="856"/>
        <end position="867"/>
    </location>
</feature>
<gene>
    <name evidence="2" type="ORF">PIIN_01171</name>
</gene>
<dbReference type="STRING" id="1109443.G4T7Q6"/>
<evidence type="ECO:0000256" key="1">
    <source>
        <dbReference type="SAM" id="MobiDB-lite"/>
    </source>
</evidence>
<evidence type="ECO:0000313" key="3">
    <source>
        <dbReference type="Proteomes" id="UP000007148"/>
    </source>
</evidence>
<feature type="compositionally biased region" description="Polar residues" evidence="1">
    <location>
        <begin position="1044"/>
        <end position="1059"/>
    </location>
</feature>
<feature type="compositionally biased region" description="Polar residues" evidence="1">
    <location>
        <begin position="933"/>
        <end position="958"/>
    </location>
</feature>
<feature type="region of interest" description="Disordered" evidence="1">
    <location>
        <begin position="929"/>
        <end position="985"/>
    </location>
</feature>
<dbReference type="OMA" id="AGLPCND"/>
<reference evidence="2 3" key="1">
    <citation type="journal article" date="2011" name="PLoS Pathog.">
        <title>Endophytic Life Strategies Decoded by Genome and Transcriptome Analyses of the Mutualistic Root Symbiont Piriformospora indica.</title>
        <authorList>
            <person name="Zuccaro A."/>
            <person name="Lahrmann U."/>
            <person name="Guldener U."/>
            <person name="Langen G."/>
            <person name="Pfiffi S."/>
            <person name="Biedenkopf D."/>
            <person name="Wong P."/>
            <person name="Samans B."/>
            <person name="Grimm C."/>
            <person name="Basiewicz M."/>
            <person name="Murat C."/>
            <person name="Martin F."/>
            <person name="Kogel K.H."/>
        </authorList>
    </citation>
    <scope>NUCLEOTIDE SEQUENCE [LARGE SCALE GENOMIC DNA]</scope>
    <source>
        <strain evidence="2 3">DSM 11827</strain>
    </source>
</reference>
<organism evidence="2 3">
    <name type="scientific">Serendipita indica (strain DSM 11827)</name>
    <name type="common">Root endophyte fungus</name>
    <name type="synonym">Piriformospora indica</name>
    <dbReference type="NCBI Taxonomy" id="1109443"/>
    <lineage>
        <taxon>Eukaryota</taxon>
        <taxon>Fungi</taxon>
        <taxon>Dikarya</taxon>
        <taxon>Basidiomycota</taxon>
        <taxon>Agaricomycotina</taxon>
        <taxon>Agaricomycetes</taxon>
        <taxon>Sebacinales</taxon>
        <taxon>Serendipitaceae</taxon>
        <taxon>Serendipita</taxon>
    </lineage>
</organism>
<name>G4T7Q6_SERID</name>